<comment type="caution">
    <text evidence="1">The sequence shown here is derived from an EMBL/GenBank/DDBJ whole genome shotgun (WGS) entry which is preliminary data.</text>
</comment>
<dbReference type="Proteomes" id="UP001300496">
    <property type="component" value="Unassembled WGS sequence"/>
</dbReference>
<dbReference type="RefSeq" id="WP_261605959.1">
    <property type="nucleotide sequence ID" value="NZ_JAODOR010000004.1"/>
</dbReference>
<organism evidence="1 2">
    <name type="scientific">Microbacterium memoriense</name>
    <dbReference type="NCBI Taxonomy" id="2978350"/>
    <lineage>
        <taxon>Bacteria</taxon>
        <taxon>Bacillati</taxon>
        <taxon>Actinomycetota</taxon>
        <taxon>Actinomycetes</taxon>
        <taxon>Micrococcales</taxon>
        <taxon>Microbacteriaceae</taxon>
        <taxon>Microbacterium</taxon>
    </lineage>
</organism>
<gene>
    <name evidence="1" type="ORF">N4R40_03420</name>
</gene>
<evidence type="ECO:0000313" key="2">
    <source>
        <dbReference type="Proteomes" id="UP001300496"/>
    </source>
</evidence>
<evidence type="ECO:0000313" key="1">
    <source>
        <dbReference type="EMBL" id="MCT9001419.1"/>
    </source>
</evidence>
<sequence>MEIRIGIANTARELSFESAESADSVKKSVTAAIEGGTAAVSFTDVKGNSYIVPTAGIAFIEVGTEESRRVGFVL</sequence>
<name>A0ABT2PAH4_9MICO</name>
<proteinExistence type="predicted"/>
<accession>A0ABT2PAH4</accession>
<reference evidence="1 2" key="1">
    <citation type="journal article" date="2024" name="Int. J. Syst. Evol. Microbiol.">
        <title>Microbacterium memoriense sp. nov., a member of the Actinomycetota from marine beach sediment of the north coast of Portugal.</title>
        <authorList>
            <person name="Santos J.D.N.D."/>
            <person name="Klimek D."/>
            <person name="Calusinska M."/>
            <person name="Lobo-da-Cunha A."/>
            <person name="Catita J."/>
            <person name="Goncalves H."/>
            <person name="Gonzalez I."/>
            <person name="Lage O.M."/>
        </authorList>
    </citation>
    <scope>NUCLEOTIDE SEQUENCE [LARGE SCALE GENOMIC DNA]</scope>
    <source>
        <strain evidence="1 2">PMIC_1C1B</strain>
    </source>
</reference>
<dbReference type="Pfam" id="PF11305">
    <property type="entry name" value="DUF3107"/>
    <property type="match status" value="1"/>
</dbReference>
<dbReference type="InterPro" id="IPR021456">
    <property type="entry name" value="DUF3107"/>
</dbReference>
<keyword evidence="2" id="KW-1185">Reference proteome</keyword>
<dbReference type="EMBL" id="JAODOR010000004">
    <property type="protein sequence ID" value="MCT9001419.1"/>
    <property type="molecule type" value="Genomic_DNA"/>
</dbReference>
<protein>
    <submittedName>
        <fullName evidence="1">DUF3107 domain-containing protein</fullName>
    </submittedName>
</protein>